<proteinExistence type="predicted"/>
<dbReference type="AlphaFoldDB" id="A0A6B3STL8"/>
<dbReference type="PROSITE" id="PS51257">
    <property type="entry name" value="PROKAR_LIPOPROTEIN"/>
    <property type="match status" value="1"/>
</dbReference>
<organism evidence="2 3">
    <name type="scientific">Noviherbaspirillum galbum</name>
    <dbReference type="NCBI Taxonomy" id="2709383"/>
    <lineage>
        <taxon>Bacteria</taxon>
        <taxon>Pseudomonadati</taxon>
        <taxon>Pseudomonadota</taxon>
        <taxon>Betaproteobacteria</taxon>
        <taxon>Burkholderiales</taxon>
        <taxon>Oxalobacteraceae</taxon>
        <taxon>Noviherbaspirillum</taxon>
    </lineage>
</organism>
<evidence type="ECO:0000313" key="2">
    <source>
        <dbReference type="EMBL" id="NEX64014.1"/>
    </source>
</evidence>
<accession>A0A6B3STL8</accession>
<name>A0A6B3STL8_9BURK</name>
<dbReference type="Proteomes" id="UP000482155">
    <property type="component" value="Unassembled WGS sequence"/>
</dbReference>
<evidence type="ECO:0000313" key="3">
    <source>
        <dbReference type="Proteomes" id="UP000482155"/>
    </source>
</evidence>
<protein>
    <submittedName>
        <fullName evidence="2">Uncharacterized protein</fullName>
    </submittedName>
</protein>
<comment type="caution">
    <text evidence="2">The sequence shown here is derived from an EMBL/GenBank/DDBJ whole genome shotgun (WGS) entry which is preliminary data.</text>
</comment>
<feature type="signal peptide" evidence="1">
    <location>
        <begin position="1"/>
        <end position="24"/>
    </location>
</feature>
<gene>
    <name evidence="2" type="ORF">G3574_23270</name>
</gene>
<feature type="chain" id="PRO_5025449622" evidence="1">
    <location>
        <begin position="25"/>
        <end position="264"/>
    </location>
</feature>
<reference evidence="2 3" key="1">
    <citation type="submission" date="2020-02" db="EMBL/GenBank/DDBJ databases">
        <authorList>
            <person name="Kim M.K."/>
        </authorList>
    </citation>
    <scope>NUCLEOTIDE SEQUENCE [LARGE SCALE GENOMIC DNA]</scope>
    <source>
        <strain evidence="2 3">17J57-3</strain>
    </source>
</reference>
<keyword evidence="1" id="KW-0732">Signal</keyword>
<keyword evidence="3" id="KW-1185">Reference proteome</keyword>
<dbReference type="EMBL" id="JAAIVB010000078">
    <property type="protein sequence ID" value="NEX64014.1"/>
    <property type="molecule type" value="Genomic_DNA"/>
</dbReference>
<evidence type="ECO:0000256" key="1">
    <source>
        <dbReference type="SAM" id="SignalP"/>
    </source>
</evidence>
<sequence>MRLIIALSGLAAASCLLAPPTACAQMQALDDSELALTSGQGLLELTNSSANGFDFSRISLGADVALNANFRNMRWGEYSYPARNGSGADIDIAALQFGRSDGTAAQRVVQITNPYFEVVYRNGGNAATREIVGMRFGFDSIAGDIGLKLNTLSGSMLIDGGAAGTLDSRGDPGGGKRWDGACTGTCLNFNQVGAIRAGDANGPSRDFWMAVLKTPVQFAAPNPAMPLPDVAQAGFWMNWRDRLTALNATGALPPNLLAGVAAAK</sequence>
<dbReference type="RefSeq" id="WP_163967941.1">
    <property type="nucleotide sequence ID" value="NZ_JAAIVB010000078.1"/>
</dbReference>